<dbReference type="GO" id="GO:0004930">
    <property type="term" value="F:G protein-coupled receptor activity"/>
    <property type="evidence" value="ECO:0007669"/>
    <property type="project" value="InterPro"/>
</dbReference>
<keyword evidence="8" id="KW-1185">Reference proteome</keyword>
<feature type="transmembrane region" description="Helical" evidence="5">
    <location>
        <begin position="359"/>
        <end position="384"/>
    </location>
</feature>
<feature type="transmembrane region" description="Helical" evidence="5">
    <location>
        <begin position="260"/>
        <end position="276"/>
    </location>
</feature>
<comment type="caution">
    <text evidence="7">The sequence shown here is derived from an EMBL/GenBank/DDBJ whole genome shotgun (WGS) entry which is preliminary data.</text>
</comment>
<comment type="subcellular location">
    <subcellularLocation>
        <location evidence="1">Membrane</location>
    </subcellularLocation>
</comment>
<dbReference type="CDD" id="cd14978">
    <property type="entry name" value="7tmA_FMRFamide_R-like"/>
    <property type="match status" value="1"/>
</dbReference>
<evidence type="ECO:0000313" key="7">
    <source>
        <dbReference type="EMBL" id="KAK2155951.1"/>
    </source>
</evidence>
<accession>A0AAD9N5P3</accession>
<dbReference type="Gene3D" id="1.20.1070.10">
    <property type="entry name" value="Rhodopsin 7-helix transmembrane proteins"/>
    <property type="match status" value="1"/>
</dbReference>
<evidence type="ECO:0000259" key="6">
    <source>
        <dbReference type="PROSITE" id="PS50262"/>
    </source>
</evidence>
<gene>
    <name evidence="7" type="ORF">LSH36_226g05006</name>
</gene>
<evidence type="ECO:0000256" key="4">
    <source>
        <dbReference type="ARBA" id="ARBA00023136"/>
    </source>
</evidence>
<sequence length="472" mass="52978">MKDESDLRIYDRSGWSASPARDTQTSRLADGHELIFVFLSFFHCCRRGATTIRVRLSVSKRLTTMANSWEGQLSVLGTSNDSSTVYLASGLSQQEGMADSEIQTSTFCNSCDSGALATNTSLSSTPHCNLYAFIINTVVIGTVCIVGLLGNVTSFVVFWLDKVKTSSSFLFQALSVIDSVLLILVFPLYCVTTFAEYTALLPSYYSVYPFVLVYIYPCAFVAQTATIWVTVLVGVNRYIAVCKPYQAPRLCTVVQARKQLAVVLCFAIFYNIPKFFEGKIEWKTAENNGTRDAHAMHTAMGLNKMYNIVYSNIFYTIFLLSLPLLILTVLNIRLINALNALKRKRAEMQSLRQQQDNNVTLVLVVVIIVFTVCQVPALVNQILWNTLPNSARDCGGFQFYFRPLSNTLVIFNSAVNFFIYLFFNTRFKQVLKSFFCKEKEYEKVRTTATTTTFLNNHTTTSASKDGTNQSLL</sequence>
<feature type="transmembrane region" description="Helical" evidence="5">
    <location>
        <begin position="130"/>
        <end position="160"/>
    </location>
</feature>
<dbReference type="InterPro" id="IPR052954">
    <property type="entry name" value="GPCR-Ligand_Int"/>
</dbReference>
<feature type="transmembrane region" description="Helical" evidence="5">
    <location>
        <begin position="169"/>
        <end position="194"/>
    </location>
</feature>
<name>A0AAD9N5P3_9ANNE</name>
<evidence type="ECO:0000256" key="1">
    <source>
        <dbReference type="ARBA" id="ARBA00004370"/>
    </source>
</evidence>
<feature type="domain" description="G-protein coupled receptors family 1 profile" evidence="6">
    <location>
        <begin position="150"/>
        <end position="420"/>
    </location>
</feature>
<dbReference type="AlphaFoldDB" id="A0AAD9N5P3"/>
<evidence type="ECO:0000256" key="2">
    <source>
        <dbReference type="ARBA" id="ARBA00022692"/>
    </source>
</evidence>
<dbReference type="GO" id="GO:0016020">
    <property type="term" value="C:membrane"/>
    <property type="evidence" value="ECO:0007669"/>
    <property type="project" value="UniProtKB-SubCell"/>
</dbReference>
<keyword evidence="4 5" id="KW-0472">Membrane</keyword>
<protein>
    <recommendedName>
        <fullName evidence="6">G-protein coupled receptors family 1 profile domain-containing protein</fullName>
    </recommendedName>
</protein>
<proteinExistence type="predicted"/>
<evidence type="ECO:0000256" key="3">
    <source>
        <dbReference type="ARBA" id="ARBA00022989"/>
    </source>
</evidence>
<evidence type="ECO:0000313" key="8">
    <source>
        <dbReference type="Proteomes" id="UP001208570"/>
    </source>
</evidence>
<dbReference type="PRINTS" id="PR00237">
    <property type="entry name" value="GPCRRHODOPSN"/>
</dbReference>
<dbReference type="PANTHER" id="PTHR46641:SF2">
    <property type="entry name" value="FMRFAMIDE RECEPTOR"/>
    <property type="match status" value="1"/>
</dbReference>
<dbReference type="SUPFAM" id="SSF81321">
    <property type="entry name" value="Family A G protein-coupled receptor-like"/>
    <property type="match status" value="1"/>
</dbReference>
<dbReference type="InterPro" id="IPR000276">
    <property type="entry name" value="GPCR_Rhodpsn"/>
</dbReference>
<feature type="transmembrane region" description="Helical" evidence="5">
    <location>
        <begin position="214"/>
        <end position="239"/>
    </location>
</feature>
<dbReference type="PANTHER" id="PTHR46641">
    <property type="entry name" value="FMRFAMIDE RECEPTOR-RELATED"/>
    <property type="match status" value="1"/>
</dbReference>
<feature type="transmembrane region" description="Helical" evidence="5">
    <location>
        <begin position="404"/>
        <end position="423"/>
    </location>
</feature>
<dbReference type="EMBL" id="JAODUP010000226">
    <property type="protein sequence ID" value="KAK2155951.1"/>
    <property type="molecule type" value="Genomic_DNA"/>
</dbReference>
<dbReference type="Pfam" id="PF00001">
    <property type="entry name" value="7tm_1"/>
    <property type="match status" value="1"/>
</dbReference>
<keyword evidence="2 5" id="KW-0812">Transmembrane</keyword>
<evidence type="ECO:0000256" key="5">
    <source>
        <dbReference type="SAM" id="Phobius"/>
    </source>
</evidence>
<organism evidence="7 8">
    <name type="scientific">Paralvinella palmiformis</name>
    <dbReference type="NCBI Taxonomy" id="53620"/>
    <lineage>
        <taxon>Eukaryota</taxon>
        <taxon>Metazoa</taxon>
        <taxon>Spiralia</taxon>
        <taxon>Lophotrochozoa</taxon>
        <taxon>Annelida</taxon>
        <taxon>Polychaeta</taxon>
        <taxon>Sedentaria</taxon>
        <taxon>Canalipalpata</taxon>
        <taxon>Terebellida</taxon>
        <taxon>Terebelliformia</taxon>
        <taxon>Alvinellidae</taxon>
        <taxon>Paralvinella</taxon>
    </lineage>
</organism>
<dbReference type="Proteomes" id="UP001208570">
    <property type="component" value="Unassembled WGS sequence"/>
</dbReference>
<dbReference type="PROSITE" id="PS50262">
    <property type="entry name" value="G_PROTEIN_RECEP_F1_2"/>
    <property type="match status" value="1"/>
</dbReference>
<keyword evidence="3 5" id="KW-1133">Transmembrane helix</keyword>
<feature type="transmembrane region" description="Helical" evidence="5">
    <location>
        <begin position="313"/>
        <end position="338"/>
    </location>
</feature>
<reference evidence="7" key="1">
    <citation type="journal article" date="2023" name="Mol. Biol. Evol.">
        <title>Third-Generation Sequencing Reveals the Adaptive Role of the Epigenome in Three Deep-Sea Polychaetes.</title>
        <authorList>
            <person name="Perez M."/>
            <person name="Aroh O."/>
            <person name="Sun Y."/>
            <person name="Lan Y."/>
            <person name="Juniper S.K."/>
            <person name="Young C.R."/>
            <person name="Angers B."/>
            <person name="Qian P.Y."/>
        </authorList>
    </citation>
    <scope>NUCLEOTIDE SEQUENCE</scope>
    <source>
        <strain evidence="7">P08H-3</strain>
    </source>
</reference>
<dbReference type="InterPro" id="IPR017452">
    <property type="entry name" value="GPCR_Rhodpsn_7TM"/>
</dbReference>